<protein>
    <submittedName>
        <fullName evidence="1">Uncharacterized protein</fullName>
    </submittedName>
</protein>
<dbReference type="EMBL" id="CM046400">
    <property type="protein sequence ID" value="KAI8524136.1"/>
    <property type="molecule type" value="Genomic_DNA"/>
</dbReference>
<gene>
    <name evidence="1" type="ORF">RHMOL_Rhmol13G0126600</name>
</gene>
<sequence length="86" mass="9498">MGTGHVVPSNISAVQTCFGRSRYVWVIFKCKIIKISLQAQTDLDCPKHVWTAEMRAQYPMAGARLALKNFSMVGGLKERDSGIGIL</sequence>
<dbReference type="Proteomes" id="UP001062846">
    <property type="component" value="Chromosome 13"/>
</dbReference>
<accession>A0ACC0L7B7</accession>
<comment type="caution">
    <text evidence="1">The sequence shown here is derived from an EMBL/GenBank/DDBJ whole genome shotgun (WGS) entry which is preliminary data.</text>
</comment>
<proteinExistence type="predicted"/>
<name>A0ACC0L7B7_RHOML</name>
<organism evidence="1 2">
    <name type="scientific">Rhododendron molle</name>
    <name type="common">Chinese azalea</name>
    <name type="synonym">Azalea mollis</name>
    <dbReference type="NCBI Taxonomy" id="49168"/>
    <lineage>
        <taxon>Eukaryota</taxon>
        <taxon>Viridiplantae</taxon>
        <taxon>Streptophyta</taxon>
        <taxon>Embryophyta</taxon>
        <taxon>Tracheophyta</taxon>
        <taxon>Spermatophyta</taxon>
        <taxon>Magnoliopsida</taxon>
        <taxon>eudicotyledons</taxon>
        <taxon>Gunneridae</taxon>
        <taxon>Pentapetalae</taxon>
        <taxon>asterids</taxon>
        <taxon>Ericales</taxon>
        <taxon>Ericaceae</taxon>
        <taxon>Ericoideae</taxon>
        <taxon>Rhodoreae</taxon>
        <taxon>Rhododendron</taxon>
    </lineage>
</organism>
<keyword evidence="2" id="KW-1185">Reference proteome</keyword>
<evidence type="ECO:0000313" key="1">
    <source>
        <dbReference type="EMBL" id="KAI8524136.1"/>
    </source>
</evidence>
<reference evidence="1" key="1">
    <citation type="submission" date="2022-02" db="EMBL/GenBank/DDBJ databases">
        <title>Plant Genome Project.</title>
        <authorList>
            <person name="Zhang R.-G."/>
        </authorList>
    </citation>
    <scope>NUCLEOTIDE SEQUENCE</scope>
    <source>
        <strain evidence="1">AT1</strain>
    </source>
</reference>
<evidence type="ECO:0000313" key="2">
    <source>
        <dbReference type="Proteomes" id="UP001062846"/>
    </source>
</evidence>